<proteinExistence type="predicted"/>
<dbReference type="RefSeq" id="WP_181192016.1">
    <property type="nucleotide sequence ID" value="NZ_JABFED010000002.1"/>
</dbReference>
<dbReference type="AlphaFoldDB" id="A0A7V8UTZ9"/>
<sequence length="133" mass="14302">MAPRAGKGKTAQANDAVLRKRMLRVEEHLELAQFAEGEFGANAVISNYINAAIGAGDVICGALSGSYNRSADHFEAVRMLELVGEKDAAKALNTVLQNKTMANYSDVGLSEVQVKQTSRLSVKLVERARQLAP</sequence>
<comment type="caution">
    <text evidence="1">The sequence shown here is derived from an EMBL/GenBank/DDBJ whole genome shotgun (WGS) entry which is preliminary data.</text>
</comment>
<keyword evidence="2" id="KW-1185">Reference proteome</keyword>
<gene>
    <name evidence="1" type="ORF">HMA55_05340</name>
</gene>
<evidence type="ECO:0000313" key="2">
    <source>
        <dbReference type="Proteomes" id="UP000577408"/>
    </source>
</evidence>
<protein>
    <recommendedName>
        <fullName evidence="3">HEPN domain-containing protein</fullName>
    </recommendedName>
</protein>
<evidence type="ECO:0000313" key="1">
    <source>
        <dbReference type="EMBL" id="MBA1837331.1"/>
    </source>
</evidence>
<organism evidence="1 2">
    <name type="scientific">Corynebacterium wankanglinii</name>
    <dbReference type="NCBI Taxonomy" id="2735136"/>
    <lineage>
        <taxon>Bacteria</taxon>
        <taxon>Bacillati</taxon>
        <taxon>Actinomycetota</taxon>
        <taxon>Actinomycetes</taxon>
        <taxon>Mycobacteriales</taxon>
        <taxon>Corynebacteriaceae</taxon>
        <taxon>Corynebacterium</taxon>
    </lineage>
</organism>
<name>A0A7V8UTZ9_9CORY</name>
<evidence type="ECO:0008006" key="3">
    <source>
        <dbReference type="Google" id="ProtNLM"/>
    </source>
</evidence>
<dbReference type="EMBL" id="JABFED010000002">
    <property type="protein sequence ID" value="MBA1837331.1"/>
    <property type="molecule type" value="Genomic_DNA"/>
</dbReference>
<accession>A0A7V8UTZ9</accession>
<dbReference type="Proteomes" id="UP000577408">
    <property type="component" value="Unassembled WGS sequence"/>
</dbReference>
<reference evidence="1 2" key="1">
    <citation type="submission" date="2020-05" db="EMBL/GenBank/DDBJ databases">
        <title>Descriptions of Corynebacterium xxxx sp. nov., Corynebacterium yyyy sp. nov. and Corynebacterium zzzz sp. nov.</title>
        <authorList>
            <person name="Zhang G."/>
        </authorList>
    </citation>
    <scope>NUCLEOTIDE SEQUENCE [LARGE SCALE GENOMIC DNA]</scope>
    <source>
        <strain evidence="2">zg-913</strain>
    </source>
</reference>